<evidence type="ECO:0000256" key="3">
    <source>
        <dbReference type="ARBA" id="ARBA00022679"/>
    </source>
</evidence>
<dbReference type="EC" id="2.1.1.348" evidence="1"/>
<dbReference type="GO" id="GO:0003676">
    <property type="term" value="F:nucleic acid binding"/>
    <property type="evidence" value="ECO:0007669"/>
    <property type="project" value="InterPro"/>
</dbReference>
<evidence type="ECO:0000256" key="4">
    <source>
        <dbReference type="ARBA" id="ARBA00022691"/>
    </source>
</evidence>
<sequence>MDVITEKPIVEVSPFGGQAEAGPSRKRSDNDTIREINSLISRESSKTKLRRIAAQDESNQKPFNPICTETTLEACKAIRDDCEKAHYEPIIRPWTDVSLGYCSYLNLCYGDPMFANNPSLGEGNGPRGGVRECRYMHFQVVPSTKKSTSKISHREKLPTLPVTVKRRLLDEVEENGEIGKPERYVPPPVAQWINCDIRSFYYSLLGQFQVIVADPPWDIHMSLPYGTMTDDEMRSLPLRSLQPDWGILCLWVTGRAMELGRELFAAWGYKRVDELVWVKTNQLQRLIRTGRTGHWLNHTCEHLLIALKLPADHPKNAPIPWDTHPSLRQLRKGVDTDVVVAEVRETSRKPDEVYGVIERLAPHGRKLELFGRKHNTRPGWLTLGNQLGDSQVAEEDLHDRLSQKYPAQRFVFVSI</sequence>
<keyword evidence="4" id="KW-0949">S-adenosyl-L-methionine</keyword>
<comment type="similarity">
    <text evidence="6">Belongs to the MT-A70-like family.</text>
</comment>
<evidence type="ECO:0000256" key="2">
    <source>
        <dbReference type="ARBA" id="ARBA00022603"/>
    </source>
</evidence>
<reference evidence="7 8" key="1">
    <citation type="submission" date="2024-01" db="EMBL/GenBank/DDBJ databases">
        <title>Comparative genomics of Cryptococcus and Kwoniella reveals pathogenesis evolution and contrasting modes of karyotype evolution via chromosome fusion or intercentromeric recombination.</title>
        <authorList>
            <person name="Coelho M.A."/>
            <person name="David-Palma M."/>
            <person name="Shea T."/>
            <person name="Bowers K."/>
            <person name="McGinley-Smith S."/>
            <person name="Mohammad A.W."/>
            <person name="Gnirke A."/>
            <person name="Yurkov A.M."/>
            <person name="Nowrousian M."/>
            <person name="Sun S."/>
            <person name="Cuomo C.A."/>
            <person name="Heitman J."/>
        </authorList>
    </citation>
    <scope>NUCLEOTIDE SEQUENCE [LARGE SCALE GENOMIC DNA]</scope>
    <source>
        <strain evidence="7 8">CBS 6074</strain>
    </source>
</reference>
<accession>A0AAX4JZQ5</accession>
<evidence type="ECO:0000256" key="6">
    <source>
        <dbReference type="PROSITE-ProRule" id="PRU00489"/>
    </source>
</evidence>
<dbReference type="SUPFAM" id="SSF53335">
    <property type="entry name" value="S-adenosyl-L-methionine-dependent methyltransferases"/>
    <property type="match status" value="1"/>
</dbReference>
<dbReference type="GO" id="GO:0036396">
    <property type="term" value="C:RNA N6-methyladenosine methyltransferase complex"/>
    <property type="evidence" value="ECO:0007669"/>
    <property type="project" value="TreeGrafter"/>
</dbReference>
<dbReference type="InterPro" id="IPR002052">
    <property type="entry name" value="DNA_methylase_N6_adenine_CS"/>
</dbReference>
<dbReference type="GeneID" id="91096364"/>
<evidence type="ECO:0000256" key="1">
    <source>
        <dbReference type="ARBA" id="ARBA00012160"/>
    </source>
</evidence>
<dbReference type="PANTHER" id="PTHR12829">
    <property type="entry name" value="N6-ADENOSINE-METHYLTRANSFERASE"/>
    <property type="match status" value="1"/>
</dbReference>
<evidence type="ECO:0000313" key="8">
    <source>
        <dbReference type="Proteomes" id="UP001355207"/>
    </source>
</evidence>
<keyword evidence="3" id="KW-0808">Transferase</keyword>
<dbReference type="RefSeq" id="XP_066077520.1">
    <property type="nucleotide sequence ID" value="XM_066221423.1"/>
</dbReference>
<dbReference type="GO" id="GO:0032259">
    <property type="term" value="P:methylation"/>
    <property type="evidence" value="ECO:0007669"/>
    <property type="project" value="UniProtKB-KW"/>
</dbReference>
<gene>
    <name evidence="7" type="ORF">L201_005694</name>
</gene>
<keyword evidence="8" id="KW-1185">Reference proteome</keyword>
<dbReference type="EMBL" id="CP144104">
    <property type="protein sequence ID" value="WWC90757.1"/>
    <property type="molecule type" value="Genomic_DNA"/>
</dbReference>
<comment type="catalytic activity">
    <reaction evidence="5">
        <text>an adenosine in mRNA + S-adenosyl-L-methionine = an N(6)-methyladenosine in mRNA + S-adenosyl-L-homocysteine + H(+)</text>
        <dbReference type="Rhea" id="RHEA:55584"/>
        <dbReference type="Rhea" id="RHEA-COMP:12414"/>
        <dbReference type="Rhea" id="RHEA-COMP:12417"/>
        <dbReference type="ChEBI" id="CHEBI:15378"/>
        <dbReference type="ChEBI" id="CHEBI:57856"/>
        <dbReference type="ChEBI" id="CHEBI:59789"/>
        <dbReference type="ChEBI" id="CHEBI:74411"/>
        <dbReference type="ChEBI" id="CHEBI:74449"/>
        <dbReference type="EC" id="2.1.1.348"/>
    </reaction>
</comment>
<organism evidence="7 8">
    <name type="scientific">Kwoniella dendrophila CBS 6074</name>
    <dbReference type="NCBI Taxonomy" id="1295534"/>
    <lineage>
        <taxon>Eukaryota</taxon>
        <taxon>Fungi</taxon>
        <taxon>Dikarya</taxon>
        <taxon>Basidiomycota</taxon>
        <taxon>Agaricomycotina</taxon>
        <taxon>Tremellomycetes</taxon>
        <taxon>Tremellales</taxon>
        <taxon>Cryptococcaceae</taxon>
        <taxon>Kwoniella</taxon>
    </lineage>
</organism>
<evidence type="ECO:0000256" key="5">
    <source>
        <dbReference type="ARBA" id="ARBA00048957"/>
    </source>
</evidence>
<dbReference type="InterPro" id="IPR007757">
    <property type="entry name" value="MT-A70-like"/>
</dbReference>
<dbReference type="PROSITE" id="PS00092">
    <property type="entry name" value="N6_MTASE"/>
    <property type="match status" value="1"/>
</dbReference>
<name>A0AAX4JZQ5_9TREE</name>
<keyword evidence="2" id="KW-0489">Methyltransferase</keyword>
<dbReference type="Pfam" id="PF05063">
    <property type="entry name" value="MT-A70"/>
    <property type="match status" value="1"/>
</dbReference>
<dbReference type="GO" id="GO:0005634">
    <property type="term" value="C:nucleus"/>
    <property type="evidence" value="ECO:0007669"/>
    <property type="project" value="TreeGrafter"/>
</dbReference>
<dbReference type="AlphaFoldDB" id="A0AAX4JZQ5"/>
<dbReference type="PROSITE" id="PS51143">
    <property type="entry name" value="MT_A70"/>
    <property type="match status" value="1"/>
</dbReference>
<proteinExistence type="inferred from homology"/>
<evidence type="ECO:0000313" key="7">
    <source>
        <dbReference type="EMBL" id="WWC90757.1"/>
    </source>
</evidence>
<dbReference type="GO" id="GO:0001734">
    <property type="term" value="F:mRNA m(6)A methyltransferase activity"/>
    <property type="evidence" value="ECO:0007669"/>
    <property type="project" value="UniProtKB-EC"/>
</dbReference>
<protein>
    <recommendedName>
        <fullName evidence="1">mRNA m(6)A methyltransferase</fullName>
        <ecNumber evidence="1">2.1.1.348</ecNumber>
    </recommendedName>
</protein>
<dbReference type="PANTHER" id="PTHR12829:SF7">
    <property type="entry name" value="N6-ADENOSINE-METHYLTRANSFERASE CATALYTIC SUBUNIT"/>
    <property type="match status" value="1"/>
</dbReference>
<dbReference type="Proteomes" id="UP001355207">
    <property type="component" value="Chromosome 7"/>
</dbReference>
<dbReference type="InterPro" id="IPR029063">
    <property type="entry name" value="SAM-dependent_MTases_sf"/>
</dbReference>